<name>A0ABY6Z242_9BACL</name>
<organism evidence="2 3">
    <name type="scientific">Alicyclobacillus dauci</name>
    <dbReference type="NCBI Taxonomy" id="1475485"/>
    <lineage>
        <taxon>Bacteria</taxon>
        <taxon>Bacillati</taxon>
        <taxon>Bacillota</taxon>
        <taxon>Bacilli</taxon>
        <taxon>Bacillales</taxon>
        <taxon>Alicyclobacillaceae</taxon>
        <taxon>Alicyclobacillus</taxon>
    </lineage>
</organism>
<dbReference type="Pfam" id="PF00899">
    <property type="entry name" value="ThiF"/>
    <property type="match status" value="1"/>
</dbReference>
<keyword evidence="2" id="KW-0808">Transferase</keyword>
<gene>
    <name evidence="2" type="ORF">NZD86_22860</name>
</gene>
<feature type="domain" description="THIF-type NAD/FAD binding fold" evidence="1">
    <location>
        <begin position="7"/>
        <end position="245"/>
    </location>
</feature>
<dbReference type="PANTHER" id="PTHR10953">
    <property type="entry name" value="UBIQUITIN-ACTIVATING ENZYME E1"/>
    <property type="match status" value="1"/>
</dbReference>
<dbReference type="InterPro" id="IPR035985">
    <property type="entry name" value="Ubiquitin-activating_enz"/>
</dbReference>
<dbReference type="PANTHER" id="PTHR10953:SF102">
    <property type="entry name" value="ADENYLYLTRANSFERASE AND SULFURTRANSFERASE MOCS3"/>
    <property type="match status" value="1"/>
</dbReference>
<reference evidence="2" key="1">
    <citation type="submission" date="2022-08" db="EMBL/GenBank/DDBJ databases">
        <title>Alicyclobacillus dauci DSM2870, complete genome.</title>
        <authorList>
            <person name="Wang Q."/>
            <person name="Cai R."/>
            <person name="Wang Z."/>
        </authorList>
    </citation>
    <scope>NUCLEOTIDE SEQUENCE</scope>
    <source>
        <strain evidence="2">DSM 28700</strain>
    </source>
</reference>
<dbReference type="Proteomes" id="UP001164803">
    <property type="component" value="Chromosome"/>
</dbReference>
<dbReference type="InterPro" id="IPR000594">
    <property type="entry name" value="ThiF_NAD_FAD-bd"/>
</dbReference>
<evidence type="ECO:0000259" key="1">
    <source>
        <dbReference type="Pfam" id="PF00899"/>
    </source>
</evidence>
<protein>
    <submittedName>
        <fullName evidence="2">ThiF family adenylyltransferase</fullName>
    </submittedName>
</protein>
<proteinExistence type="predicted"/>
<dbReference type="CDD" id="cd00757">
    <property type="entry name" value="ThiF_MoeB_HesA_family"/>
    <property type="match status" value="1"/>
</dbReference>
<accession>A0ABY6Z242</accession>
<keyword evidence="3" id="KW-1185">Reference proteome</keyword>
<dbReference type="RefSeq" id="WP_268044373.1">
    <property type="nucleotide sequence ID" value="NZ_CP104064.1"/>
</dbReference>
<dbReference type="Gene3D" id="3.40.50.720">
    <property type="entry name" value="NAD(P)-binding Rossmann-like Domain"/>
    <property type="match status" value="1"/>
</dbReference>
<sequence length="341" mass="37351">MTDIGRYSRQVLFQPIGREGQSLLRKARVAVVGMGALGTVLSSQLVRAGVGFIRLIDRDIIEPSNLQRQSLYDELDAEQGRAKAEVAAEKLRAANSDVEIEIAIEDVNSQNGERLLSDVDLVMDGTDNFEVRYLINDIAVKHNIPWSYGGAVSSYGTTAFFRPGQTPCLVCLFGLNQTGGGHDTCDTVGVIAPIVSIIASYQIAEALKYLTGNLHALSNSVTYLDVWKNEFRSVQFGLPKGACPCCHQHRFIALEGRTNGLTVSLCGRKTIQVRPTVGLGVSLMQMAQQLAKFGEVRHNPNLLRCDFGDTQLTLFADGRALFHGVEDEKTARNLYARYIGI</sequence>
<dbReference type="InterPro" id="IPR045886">
    <property type="entry name" value="ThiF/MoeB/HesA"/>
</dbReference>
<dbReference type="SUPFAM" id="SSF69572">
    <property type="entry name" value="Activating enzymes of the ubiquitin-like proteins"/>
    <property type="match status" value="1"/>
</dbReference>
<evidence type="ECO:0000313" key="3">
    <source>
        <dbReference type="Proteomes" id="UP001164803"/>
    </source>
</evidence>
<evidence type="ECO:0000313" key="2">
    <source>
        <dbReference type="EMBL" id="WAH36964.1"/>
    </source>
</evidence>
<keyword evidence="2" id="KW-0548">Nucleotidyltransferase</keyword>
<dbReference type="EMBL" id="CP104064">
    <property type="protein sequence ID" value="WAH36964.1"/>
    <property type="molecule type" value="Genomic_DNA"/>
</dbReference>
<dbReference type="GO" id="GO:0016779">
    <property type="term" value="F:nucleotidyltransferase activity"/>
    <property type="evidence" value="ECO:0007669"/>
    <property type="project" value="UniProtKB-KW"/>
</dbReference>